<gene>
    <name evidence="2" type="ORF">HYQ45_017117</name>
</gene>
<feature type="region of interest" description="Disordered" evidence="1">
    <location>
        <begin position="1"/>
        <end position="34"/>
    </location>
</feature>
<protein>
    <submittedName>
        <fullName evidence="2">Uncharacterized protein</fullName>
    </submittedName>
</protein>
<proteinExistence type="predicted"/>
<accession>A0A8I3AFP7</accession>
<dbReference type="Proteomes" id="UP000689129">
    <property type="component" value="Unassembled WGS sequence"/>
</dbReference>
<organism evidence="2 3">
    <name type="scientific">Verticillium longisporum</name>
    <name type="common">Verticillium dahliae var. longisporum</name>
    <dbReference type="NCBI Taxonomy" id="100787"/>
    <lineage>
        <taxon>Eukaryota</taxon>
        <taxon>Fungi</taxon>
        <taxon>Dikarya</taxon>
        <taxon>Ascomycota</taxon>
        <taxon>Pezizomycotina</taxon>
        <taxon>Sordariomycetes</taxon>
        <taxon>Hypocreomycetidae</taxon>
        <taxon>Glomerellales</taxon>
        <taxon>Plectosphaerellaceae</taxon>
        <taxon>Verticillium</taxon>
    </lineage>
</organism>
<feature type="compositionally biased region" description="Acidic residues" evidence="1">
    <location>
        <begin position="299"/>
        <end position="311"/>
    </location>
</feature>
<feature type="compositionally biased region" description="Acidic residues" evidence="1">
    <location>
        <begin position="161"/>
        <end position="190"/>
    </location>
</feature>
<feature type="compositionally biased region" description="Acidic residues" evidence="1">
    <location>
        <begin position="115"/>
        <end position="139"/>
    </location>
</feature>
<dbReference type="AlphaFoldDB" id="A0A8I3AFP7"/>
<comment type="caution">
    <text evidence="2">The sequence shown here is derived from an EMBL/GenBank/DDBJ whole genome shotgun (WGS) entry which is preliminary data.</text>
</comment>
<feature type="compositionally biased region" description="Acidic residues" evidence="1">
    <location>
        <begin position="81"/>
        <end position="106"/>
    </location>
</feature>
<reference evidence="2" key="1">
    <citation type="journal article" date="2021" name="Mol. Plant Pathol.">
        <title>A 20-kb lineage-specific genomic region tames virulence in pathogenic amphidiploid Verticillium longisporum.</title>
        <authorList>
            <person name="Harting R."/>
            <person name="Starke J."/>
            <person name="Kusch H."/>
            <person name="Poggeler S."/>
            <person name="Maurus I."/>
            <person name="Schluter R."/>
            <person name="Landesfeind M."/>
            <person name="Bulla I."/>
            <person name="Nowrousian M."/>
            <person name="de Jonge R."/>
            <person name="Stahlhut G."/>
            <person name="Hoff K.J."/>
            <person name="Asshauer K.P."/>
            <person name="Thurmer A."/>
            <person name="Stanke M."/>
            <person name="Daniel R."/>
            <person name="Morgenstern B."/>
            <person name="Thomma B.P.H.J."/>
            <person name="Kronstad J.W."/>
            <person name="Braus-Stromeyer S.A."/>
            <person name="Braus G.H."/>
        </authorList>
    </citation>
    <scope>NUCLEOTIDE SEQUENCE</scope>
    <source>
        <strain evidence="2">Vl32</strain>
    </source>
</reference>
<feature type="compositionally biased region" description="Basic and acidic residues" evidence="1">
    <location>
        <begin position="342"/>
        <end position="355"/>
    </location>
</feature>
<dbReference type="OrthoDB" id="4186058at2759"/>
<feature type="region of interest" description="Disordered" evidence="1">
    <location>
        <begin position="325"/>
        <end position="401"/>
    </location>
</feature>
<dbReference type="EMBL" id="JAEMWZ010000545">
    <property type="protein sequence ID" value="KAG7112770.1"/>
    <property type="molecule type" value="Genomic_DNA"/>
</dbReference>
<evidence type="ECO:0000313" key="3">
    <source>
        <dbReference type="Proteomes" id="UP000689129"/>
    </source>
</evidence>
<evidence type="ECO:0000313" key="2">
    <source>
        <dbReference type="EMBL" id="KAG7112770.1"/>
    </source>
</evidence>
<name>A0A8I3AFP7_VERLO</name>
<feature type="compositionally biased region" description="Basic residues" evidence="1">
    <location>
        <begin position="268"/>
        <end position="277"/>
    </location>
</feature>
<sequence length="438" mass="49246">MRPTTPNLKIANGAAGSGGMDPASPPQTPTSVSPVLFHHHLNHHKASSRLPPNIHPIGNNHQFSYVRTANRFAQLSPQSSSEEEDDEEEEEDDDEEHNDSDMESTETDLPRSSSEEEEDDEDEDDDDDVEEEEDVDDDDHITNAPPPAARKVLNVQPTANEVDDDDDDDDDDDSEEDEEDEDDSDSDEDMHEPQSVPHITHAPEPRTDRTTPVVANFTVEELSDFDPMDDNRVGVIPPTSFEYPESDRSRSRSRGAGSSTSDVSAPKNHPHLPHRPRPYPDLDINMMQHLQTLNCSGSDDGEEEDDLFDASDDAAHKEFVLAQRALKMRKRRSHGSSIGKRTHSERSDSDGKEDLPDTPWDAVGASARRLRRRVGDRRSLQFQDPPPERIEELEEPDSCEEGRGRLMRGFGMLFGDGETLARELPYYAMEIMEMDEDE</sequence>
<feature type="region of interest" description="Disordered" evidence="1">
    <location>
        <begin position="70"/>
        <end position="311"/>
    </location>
</feature>
<evidence type="ECO:0000256" key="1">
    <source>
        <dbReference type="SAM" id="MobiDB-lite"/>
    </source>
</evidence>